<evidence type="ECO:0000313" key="8">
    <source>
        <dbReference type="EMBL" id="KIO20583.1"/>
    </source>
</evidence>
<keyword evidence="3" id="KW-0809">Transit peptide</keyword>
<dbReference type="NCBIfam" id="TIGR01031">
    <property type="entry name" value="rpmF_bact"/>
    <property type="match status" value="1"/>
</dbReference>
<dbReference type="EMBL" id="KN823169">
    <property type="protein sequence ID" value="KIO20583.1"/>
    <property type="molecule type" value="Genomic_DNA"/>
</dbReference>
<name>A0A0C3KGG8_9AGAM</name>
<dbReference type="GO" id="GO:0005762">
    <property type="term" value="C:mitochondrial large ribosomal subunit"/>
    <property type="evidence" value="ECO:0007669"/>
    <property type="project" value="TreeGrafter"/>
</dbReference>
<dbReference type="GO" id="GO:0003735">
    <property type="term" value="F:structural constituent of ribosome"/>
    <property type="evidence" value="ECO:0007669"/>
    <property type="project" value="InterPro"/>
</dbReference>
<keyword evidence="5" id="KW-0496">Mitochondrion</keyword>
<comment type="subcellular location">
    <subcellularLocation>
        <location evidence="1">Mitochondrion</location>
    </subcellularLocation>
</comment>
<proteinExistence type="inferred from homology"/>
<dbReference type="HOGENOM" id="CLU_129084_0_1_1"/>
<reference evidence="9" key="2">
    <citation type="submission" date="2015-01" db="EMBL/GenBank/DDBJ databases">
        <title>Evolutionary Origins and Diversification of the Mycorrhizal Mutualists.</title>
        <authorList>
            <consortium name="DOE Joint Genome Institute"/>
            <consortium name="Mycorrhizal Genomics Consortium"/>
            <person name="Kohler A."/>
            <person name="Kuo A."/>
            <person name="Nagy L.G."/>
            <person name="Floudas D."/>
            <person name="Copeland A."/>
            <person name="Barry K.W."/>
            <person name="Cichocki N."/>
            <person name="Veneault-Fourrey C."/>
            <person name="LaButti K."/>
            <person name="Lindquist E.A."/>
            <person name="Lipzen A."/>
            <person name="Lundell T."/>
            <person name="Morin E."/>
            <person name="Murat C."/>
            <person name="Riley R."/>
            <person name="Ohm R."/>
            <person name="Sun H."/>
            <person name="Tunlid A."/>
            <person name="Henrissat B."/>
            <person name="Grigoriev I.V."/>
            <person name="Hibbett D.S."/>
            <person name="Martin F."/>
        </authorList>
    </citation>
    <scope>NUCLEOTIDE SEQUENCE [LARGE SCALE GENOMIC DNA]</scope>
    <source>
        <strain evidence="9">MUT 4182</strain>
    </source>
</reference>
<gene>
    <name evidence="8" type="ORF">M407DRAFT_245750</name>
</gene>
<evidence type="ECO:0000256" key="6">
    <source>
        <dbReference type="ARBA" id="ARBA00023274"/>
    </source>
</evidence>
<dbReference type="AlphaFoldDB" id="A0A0C3KGG8"/>
<keyword evidence="4" id="KW-0689">Ribosomal protein</keyword>
<protein>
    <recommendedName>
        <fullName evidence="7">Large ribosomal subunit protein bL32m</fullName>
    </recommendedName>
</protein>
<comment type="similarity">
    <text evidence="2">Belongs to the bacterial ribosomal protein bL32 family.</text>
</comment>
<dbReference type="SUPFAM" id="SSF57829">
    <property type="entry name" value="Zn-binding ribosomal proteins"/>
    <property type="match status" value="1"/>
</dbReference>
<dbReference type="STRING" id="1051891.A0A0C3KGG8"/>
<dbReference type="GO" id="GO:0006412">
    <property type="term" value="P:translation"/>
    <property type="evidence" value="ECO:0007669"/>
    <property type="project" value="InterPro"/>
</dbReference>
<evidence type="ECO:0000256" key="7">
    <source>
        <dbReference type="ARBA" id="ARBA00039935"/>
    </source>
</evidence>
<evidence type="ECO:0000256" key="3">
    <source>
        <dbReference type="ARBA" id="ARBA00022946"/>
    </source>
</evidence>
<organism evidence="8 9">
    <name type="scientific">Tulasnella calospora MUT 4182</name>
    <dbReference type="NCBI Taxonomy" id="1051891"/>
    <lineage>
        <taxon>Eukaryota</taxon>
        <taxon>Fungi</taxon>
        <taxon>Dikarya</taxon>
        <taxon>Basidiomycota</taxon>
        <taxon>Agaricomycotina</taxon>
        <taxon>Agaricomycetes</taxon>
        <taxon>Cantharellales</taxon>
        <taxon>Tulasnellaceae</taxon>
        <taxon>Tulasnella</taxon>
    </lineage>
</organism>
<dbReference type="InterPro" id="IPR011332">
    <property type="entry name" value="Ribosomal_zn-bd"/>
</dbReference>
<evidence type="ECO:0000256" key="1">
    <source>
        <dbReference type="ARBA" id="ARBA00004173"/>
    </source>
</evidence>
<keyword evidence="6" id="KW-0687">Ribonucleoprotein</keyword>
<evidence type="ECO:0000256" key="4">
    <source>
        <dbReference type="ARBA" id="ARBA00022980"/>
    </source>
</evidence>
<accession>A0A0C3KGG8</accession>
<evidence type="ECO:0000256" key="5">
    <source>
        <dbReference type="ARBA" id="ARBA00023128"/>
    </source>
</evidence>
<dbReference type="Pfam" id="PF01783">
    <property type="entry name" value="Ribosomal_L32p"/>
    <property type="match status" value="1"/>
</dbReference>
<evidence type="ECO:0000313" key="9">
    <source>
        <dbReference type="Proteomes" id="UP000054248"/>
    </source>
</evidence>
<reference evidence="8 9" key="1">
    <citation type="submission" date="2014-04" db="EMBL/GenBank/DDBJ databases">
        <authorList>
            <consortium name="DOE Joint Genome Institute"/>
            <person name="Kuo A."/>
            <person name="Girlanda M."/>
            <person name="Perotto S."/>
            <person name="Kohler A."/>
            <person name="Nagy L.G."/>
            <person name="Floudas D."/>
            <person name="Copeland A."/>
            <person name="Barry K.W."/>
            <person name="Cichocki N."/>
            <person name="Veneault-Fourrey C."/>
            <person name="LaButti K."/>
            <person name="Lindquist E.A."/>
            <person name="Lipzen A."/>
            <person name="Lundell T."/>
            <person name="Morin E."/>
            <person name="Murat C."/>
            <person name="Sun H."/>
            <person name="Tunlid A."/>
            <person name="Henrissat B."/>
            <person name="Grigoriev I.V."/>
            <person name="Hibbett D.S."/>
            <person name="Martin F."/>
            <person name="Nordberg H.P."/>
            <person name="Cantor M.N."/>
            <person name="Hua S.X."/>
        </authorList>
    </citation>
    <scope>NUCLEOTIDE SEQUENCE [LARGE SCALE GENOMIC DNA]</scope>
    <source>
        <strain evidence="8 9">MUT 4182</strain>
    </source>
</reference>
<dbReference type="OrthoDB" id="2014905at2759"/>
<dbReference type="InterPro" id="IPR051991">
    <property type="entry name" value="Mitoribosomal_protein_bL32"/>
</dbReference>
<dbReference type="InterPro" id="IPR002677">
    <property type="entry name" value="Ribosomal_bL32"/>
</dbReference>
<keyword evidence="9" id="KW-1185">Reference proteome</keyword>
<dbReference type="PANTHER" id="PTHR21026">
    <property type="entry name" value="39S RIBOSOMAL PROTEIN L32, MITOCHONDRIAL"/>
    <property type="match status" value="1"/>
</dbReference>
<sequence length="131" mass="14155">MASAALTFAPTLLRAPTLAQSWKSTVLRYAGLVPMAGVIPSLPSLRSLWDLFPPFLLAVPKKKVSHSRKSMRSANKGLEDKTNIVNCPACGGPKLAHHLCPACYSSMSRTWKAQNKGPVEVELEDSKPGAR</sequence>
<dbReference type="PANTHER" id="PTHR21026:SF2">
    <property type="entry name" value="LARGE RIBOSOMAL SUBUNIT PROTEIN BL32M"/>
    <property type="match status" value="1"/>
</dbReference>
<evidence type="ECO:0000256" key="2">
    <source>
        <dbReference type="ARBA" id="ARBA00008560"/>
    </source>
</evidence>
<dbReference type="Proteomes" id="UP000054248">
    <property type="component" value="Unassembled WGS sequence"/>
</dbReference>